<dbReference type="PIRSF" id="PIRSF028188">
    <property type="entry name" value="Amdntrnsf_FN0238"/>
    <property type="match status" value="1"/>
</dbReference>
<evidence type="ECO:0008006" key="3">
    <source>
        <dbReference type="Google" id="ProtNLM"/>
    </source>
</evidence>
<dbReference type="PANTHER" id="PTHR43224">
    <property type="entry name" value="AMIDINOTRANSFERASE"/>
    <property type="match status" value="1"/>
</dbReference>
<sequence>MTGIMPVMCDRLPGKQGRLVNTVPLDCAMSGMGKAPSAVIMVRPAVFYSNPETALDNGFQTDVGVNRAGLLKKAQNEFDNFVRVLRETVKVQVTVVQDEADPPKPDAVFPNNWFTTHADGTLAIYPMLALSRRRERGLLEKLIRELQDSGYVVKREVDLTTLEDSDAFLEGTGALVFDNPNRAVYVAVSKRATKDAIQRWSEHFSNFEIVPFSAVDGRGVCIYHTNVMLTLGTEFALVCLDAVRDANEKARVLAKLKDTQKEVILLTLAQIDKFAGNAFELTGSDGVRRLVMSETAFSCLTREQLSSLNKHVKVVSVPLETIEISGGSARCMLAANLLPHI</sequence>
<evidence type="ECO:0000313" key="2">
    <source>
        <dbReference type="Proteomes" id="UP000591131"/>
    </source>
</evidence>
<keyword evidence="2" id="KW-1185">Reference proteome</keyword>
<dbReference type="AlphaFoldDB" id="A0A7J6N0I9"/>
<name>A0A7J6N0I9_PERCH</name>
<dbReference type="InterPro" id="IPR014541">
    <property type="entry name" value="Amdntrnsf_FN0238"/>
</dbReference>
<dbReference type="Proteomes" id="UP000591131">
    <property type="component" value="Unassembled WGS sequence"/>
</dbReference>
<organism evidence="1 2">
    <name type="scientific">Perkinsus chesapeaki</name>
    <name type="common">Clam parasite</name>
    <name type="synonym">Perkinsus andrewsi</name>
    <dbReference type="NCBI Taxonomy" id="330153"/>
    <lineage>
        <taxon>Eukaryota</taxon>
        <taxon>Sar</taxon>
        <taxon>Alveolata</taxon>
        <taxon>Perkinsozoa</taxon>
        <taxon>Perkinsea</taxon>
        <taxon>Perkinsida</taxon>
        <taxon>Perkinsidae</taxon>
        <taxon>Perkinsus</taxon>
    </lineage>
</organism>
<dbReference type="Pfam" id="PF19420">
    <property type="entry name" value="DDAH_eukar"/>
    <property type="match status" value="1"/>
</dbReference>
<dbReference type="EMBL" id="JAAPAO010000015">
    <property type="protein sequence ID" value="KAF4677383.1"/>
    <property type="molecule type" value="Genomic_DNA"/>
</dbReference>
<dbReference type="PANTHER" id="PTHR43224:SF1">
    <property type="entry name" value="AMIDINOTRANSFERASE"/>
    <property type="match status" value="1"/>
</dbReference>
<dbReference type="OrthoDB" id="14321at2759"/>
<protein>
    <recommendedName>
        <fullName evidence="3">Amidinotransferase</fullName>
    </recommendedName>
</protein>
<dbReference type="SUPFAM" id="SSF55909">
    <property type="entry name" value="Pentein"/>
    <property type="match status" value="1"/>
</dbReference>
<gene>
    <name evidence="1" type="ORF">FOL47_001969</name>
</gene>
<reference evidence="1 2" key="1">
    <citation type="submission" date="2020-04" db="EMBL/GenBank/DDBJ databases">
        <title>Perkinsus chesapeaki whole genome sequence.</title>
        <authorList>
            <person name="Bogema D.R."/>
        </authorList>
    </citation>
    <scope>NUCLEOTIDE SEQUENCE [LARGE SCALE GENOMIC DNA]</scope>
    <source>
        <strain evidence="1">ATCC PRA-425</strain>
    </source>
</reference>
<dbReference type="NCBIfam" id="NF046062">
    <property type="entry name" value="citrull_CtlX"/>
    <property type="match status" value="1"/>
</dbReference>
<dbReference type="Gene3D" id="3.75.10.10">
    <property type="entry name" value="L-arginine/glycine Amidinotransferase, Chain A"/>
    <property type="match status" value="1"/>
</dbReference>
<accession>A0A7J6N0I9</accession>
<proteinExistence type="predicted"/>
<evidence type="ECO:0000313" key="1">
    <source>
        <dbReference type="EMBL" id="KAF4677383.1"/>
    </source>
</evidence>
<comment type="caution">
    <text evidence="1">The sequence shown here is derived from an EMBL/GenBank/DDBJ whole genome shotgun (WGS) entry which is preliminary data.</text>
</comment>